<proteinExistence type="predicted"/>
<sequence>PTISKCMRAKGIVIKEIEGNHKEQFAMLWDYVEELLRSNPGSTLRIKTERIGGDDGPLLCKRMYVCFDACKKGWLARCRPIICMDVCFLKGLCTGELLTTIGRDENKQMHWCKAYFSTQPKCDIIDNNLAETFNGWILQDRTKAIVSMLEDIRVAIMKRIHEEKIYADKWSGDTAPRIMKKIK</sequence>
<organism evidence="1 2">
    <name type="scientific">Cephalotus follicularis</name>
    <name type="common">Albany pitcher plant</name>
    <dbReference type="NCBI Taxonomy" id="3775"/>
    <lineage>
        <taxon>Eukaryota</taxon>
        <taxon>Viridiplantae</taxon>
        <taxon>Streptophyta</taxon>
        <taxon>Embryophyta</taxon>
        <taxon>Tracheophyta</taxon>
        <taxon>Spermatophyta</taxon>
        <taxon>Magnoliopsida</taxon>
        <taxon>eudicotyledons</taxon>
        <taxon>Gunneridae</taxon>
        <taxon>Pentapetalae</taxon>
        <taxon>rosids</taxon>
        <taxon>fabids</taxon>
        <taxon>Oxalidales</taxon>
        <taxon>Cephalotaceae</taxon>
        <taxon>Cephalotus</taxon>
    </lineage>
</organism>
<dbReference type="PANTHER" id="PTHR31973:SF187">
    <property type="entry name" value="MUTATOR TRANSPOSASE MUDRA PROTEIN"/>
    <property type="match status" value="1"/>
</dbReference>
<comment type="caution">
    <text evidence="1">The sequence shown here is derived from an EMBL/GenBank/DDBJ whole genome shotgun (WGS) entry which is preliminary data.</text>
</comment>
<evidence type="ECO:0000313" key="1">
    <source>
        <dbReference type="EMBL" id="GAV92128.1"/>
    </source>
</evidence>
<keyword evidence="2" id="KW-1185">Reference proteome</keyword>
<dbReference type="AlphaFoldDB" id="A0A1Q3DIS5"/>
<feature type="non-terminal residue" evidence="1">
    <location>
        <position position="183"/>
    </location>
</feature>
<dbReference type="Proteomes" id="UP000187406">
    <property type="component" value="Unassembled WGS sequence"/>
</dbReference>
<accession>A0A1Q3DIS5</accession>
<reference evidence="2" key="1">
    <citation type="submission" date="2016-04" db="EMBL/GenBank/DDBJ databases">
        <title>Cephalotus genome sequencing.</title>
        <authorList>
            <person name="Fukushima K."/>
            <person name="Hasebe M."/>
            <person name="Fang X."/>
        </authorList>
    </citation>
    <scope>NUCLEOTIDE SEQUENCE [LARGE SCALE GENOMIC DNA]</scope>
    <source>
        <strain evidence="2">cv. St1</strain>
    </source>
</reference>
<dbReference type="STRING" id="3775.A0A1Q3DIS5"/>
<gene>
    <name evidence="1" type="ORF">CFOL_v3_35509</name>
</gene>
<dbReference type="InParanoid" id="A0A1Q3DIS5"/>
<dbReference type="OrthoDB" id="1888602at2759"/>
<evidence type="ECO:0000313" key="2">
    <source>
        <dbReference type="Proteomes" id="UP000187406"/>
    </source>
</evidence>
<protein>
    <submittedName>
        <fullName evidence="1">Uncharacterized protein</fullName>
    </submittedName>
</protein>
<name>A0A1Q3DIS5_CEPFO</name>
<dbReference type="PANTHER" id="PTHR31973">
    <property type="entry name" value="POLYPROTEIN, PUTATIVE-RELATED"/>
    <property type="match status" value="1"/>
</dbReference>
<dbReference type="EMBL" id="BDDD01008854">
    <property type="protein sequence ID" value="GAV92128.1"/>
    <property type="molecule type" value="Genomic_DNA"/>
</dbReference>
<feature type="non-terminal residue" evidence="1">
    <location>
        <position position="1"/>
    </location>
</feature>